<gene>
    <name evidence="5" type="ORF">HMPREF3195_00465</name>
</gene>
<dbReference type="GO" id="GO:0009247">
    <property type="term" value="P:glycolipid biosynthetic process"/>
    <property type="evidence" value="ECO:0007669"/>
    <property type="project" value="InterPro"/>
</dbReference>
<dbReference type="GO" id="GO:0016020">
    <property type="term" value="C:membrane"/>
    <property type="evidence" value="ECO:0007669"/>
    <property type="project" value="GOC"/>
</dbReference>
<proteinExistence type="inferred from homology"/>
<dbReference type="PATRIC" id="fig|1261.5.peg.472"/>
<evidence type="ECO:0000256" key="2">
    <source>
        <dbReference type="ARBA" id="ARBA00022676"/>
    </source>
</evidence>
<evidence type="ECO:0000313" key="5">
    <source>
        <dbReference type="EMBL" id="KXI13867.1"/>
    </source>
</evidence>
<dbReference type="Gene3D" id="3.40.50.2000">
    <property type="entry name" value="Glycogen Phosphorylase B"/>
    <property type="match status" value="1"/>
</dbReference>
<dbReference type="EMBL" id="LSQZ01000016">
    <property type="protein sequence ID" value="KXI13867.1"/>
    <property type="molecule type" value="Genomic_DNA"/>
</dbReference>
<sequence length="386" mass="44417">MMKILILTAKYGMGHVSAANSIKEEIEKFHPGAQVEIVDFYEYSMPFLAKYMYKAFKAIVKYTQSFYIKFYEQNDREKSTTDIITKKFACMTSQIISEEKPDMIISTFPMISQGVGYYKEVYGGDIHLVTVITDVSSHYEWLNPYTDAYLVASHQLKEKIVEKGIDEDKVHVFGIPVSNKFKKIRINKARKLYSKKSDKLAVLGEYKKKKELLIIGGGLGILPDEDTFYDKLNRIDNLHTTLVVGNNENLYNLINGRYENIEVLGFTDRVPELMEKADCVMTKPGGITVFEAIYSMTPIISFDTKLPNELKNQDFIVDEDFGIVLHTGASGCLDMVERFVNNTKRLDRIRNSMFNYVNGLERNYFYKELYINGDFGVQPNKKVKNM</sequence>
<dbReference type="GO" id="GO:0016758">
    <property type="term" value="F:hexosyltransferase activity"/>
    <property type="evidence" value="ECO:0007669"/>
    <property type="project" value="InterPro"/>
</dbReference>
<evidence type="ECO:0000259" key="4">
    <source>
        <dbReference type="Pfam" id="PF06925"/>
    </source>
</evidence>
<dbReference type="PANTHER" id="PTHR43025">
    <property type="entry name" value="MONOGALACTOSYLDIACYLGLYCEROL SYNTHASE"/>
    <property type="match status" value="1"/>
</dbReference>
<dbReference type="InterPro" id="IPR009695">
    <property type="entry name" value="Diacylglyc_glucosyltr_N"/>
</dbReference>
<dbReference type="STRING" id="1261.HMPREF3195_00465"/>
<accession>A0A135YWW5</accession>
<reference evidence="5 6" key="1">
    <citation type="submission" date="2016-02" db="EMBL/GenBank/DDBJ databases">
        <authorList>
            <person name="Wen L."/>
            <person name="He K."/>
            <person name="Yang H."/>
        </authorList>
    </citation>
    <scope>NUCLEOTIDE SEQUENCE [LARGE SCALE GENOMIC DNA]</scope>
    <source>
        <strain evidence="5 6">MJR8628A</strain>
    </source>
</reference>
<comment type="similarity">
    <text evidence="1">Belongs to the glycosyltransferase 28 family.</text>
</comment>
<dbReference type="SUPFAM" id="SSF53756">
    <property type="entry name" value="UDP-Glycosyltransferase/glycogen phosphorylase"/>
    <property type="match status" value="1"/>
</dbReference>
<evidence type="ECO:0000313" key="6">
    <source>
        <dbReference type="Proteomes" id="UP000070326"/>
    </source>
</evidence>
<keyword evidence="2" id="KW-0328">Glycosyltransferase</keyword>
<dbReference type="AlphaFoldDB" id="A0A135YWW5"/>
<comment type="caution">
    <text evidence="5">The sequence shown here is derived from an EMBL/GenBank/DDBJ whole genome shotgun (WGS) entry which is preliminary data.</text>
</comment>
<evidence type="ECO:0000256" key="1">
    <source>
        <dbReference type="ARBA" id="ARBA00006962"/>
    </source>
</evidence>
<dbReference type="Proteomes" id="UP000070326">
    <property type="component" value="Unassembled WGS sequence"/>
</dbReference>
<dbReference type="eggNOG" id="COG0707">
    <property type="taxonomic scope" value="Bacteria"/>
</dbReference>
<dbReference type="InterPro" id="IPR050519">
    <property type="entry name" value="Glycosyltransf_28_UgtP"/>
</dbReference>
<protein>
    <submittedName>
        <fullName evidence="5">Monogalactosyldiacylglycerol synthase protein</fullName>
    </submittedName>
</protein>
<keyword evidence="3" id="KW-0808">Transferase</keyword>
<feature type="domain" description="Diacylglycerol glucosyltransferase N-terminal" evidence="4">
    <location>
        <begin position="15"/>
        <end position="177"/>
    </location>
</feature>
<evidence type="ECO:0000256" key="3">
    <source>
        <dbReference type="ARBA" id="ARBA00022679"/>
    </source>
</evidence>
<dbReference type="Pfam" id="PF06925">
    <property type="entry name" value="MGDG_synth"/>
    <property type="match status" value="1"/>
</dbReference>
<name>A0A135YWW5_9FIRM</name>
<organism evidence="5 6">
    <name type="scientific">Peptostreptococcus anaerobius</name>
    <dbReference type="NCBI Taxonomy" id="1261"/>
    <lineage>
        <taxon>Bacteria</taxon>
        <taxon>Bacillati</taxon>
        <taxon>Bacillota</taxon>
        <taxon>Clostridia</taxon>
        <taxon>Peptostreptococcales</taxon>
        <taxon>Peptostreptococcaceae</taxon>
        <taxon>Peptostreptococcus</taxon>
    </lineage>
</organism>
<dbReference type="PANTHER" id="PTHR43025:SF3">
    <property type="entry name" value="MONOGALACTOSYLDIACYLGLYCEROL SYNTHASE 1, CHLOROPLASTIC"/>
    <property type="match status" value="1"/>
</dbReference>